<name>A0A8T9C6D3_9HELO</name>
<comment type="caution">
    <text evidence="1">The sequence shown here is derived from an EMBL/GenBank/DDBJ whole genome shotgun (WGS) entry which is preliminary data.</text>
</comment>
<keyword evidence="2" id="KW-1185">Reference proteome</keyword>
<dbReference type="EMBL" id="QGMK01000525">
    <property type="protein sequence ID" value="TVY81211.1"/>
    <property type="molecule type" value="Genomic_DNA"/>
</dbReference>
<organism evidence="1 2">
    <name type="scientific">Lachnellula suecica</name>
    <dbReference type="NCBI Taxonomy" id="602035"/>
    <lineage>
        <taxon>Eukaryota</taxon>
        <taxon>Fungi</taxon>
        <taxon>Dikarya</taxon>
        <taxon>Ascomycota</taxon>
        <taxon>Pezizomycotina</taxon>
        <taxon>Leotiomycetes</taxon>
        <taxon>Helotiales</taxon>
        <taxon>Lachnaceae</taxon>
        <taxon>Lachnellula</taxon>
    </lineage>
</organism>
<proteinExistence type="predicted"/>
<sequence length="165" mass="18518">MAEVLGGVASGIAVTQLATQITSSIIKLKNYWAQIKDVPTEIIFLLREIDSLNLILCHIQQEDRTTQWGQYSTGDNLCLEQSLDLCQQGSAELQNLVDEFASKIEKKHGVKRKFASAKIALKSDETKRLKRRMKSAIRLLSLSYQCHTNQNLSSPKFPVTLILLS</sequence>
<evidence type="ECO:0000313" key="1">
    <source>
        <dbReference type="EMBL" id="TVY81211.1"/>
    </source>
</evidence>
<gene>
    <name evidence="1" type="ORF">LSUE1_G006273</name>
</gene>
<evidence type="ECO:0000313" key="2">
    <source>
        <dbReference type="Proteomes" id="UP000469558"/>
    </source>
</evidence>
<dbReference type="AlphaFoldDB" id="A0A8T9C6D3"/>
<evidence type="ECO:0008006" key="3">
    <source>
        <dbReference type="Google" id="ProtNLM"/>
    </source>
</evidence>
<dbReference type="Proteomes" id="UP000469558">
    <property type="component" value="Unassembled WGS sequence"/>
</dbReference>
<reference evidence="1 2" key="1">
    <citation type="submission" date="2018-05" db="EMBL/GenBank/DDBJ databases">
        <title>Genome sequencing and assembly of the regulated plant pathogen Lachnellula willkommii and related sister species for the development of diagnostic species identification markers.</title>
        <authorList>
            <person name="Giroux E."/>
            <person name="Bilodeau G."/>
        </authorList>
    </citation>
    <scope>NUCLEOTIDE SEQUENCE [LARGE SCALE GENOMIC DNA]</scope>
    <source>
        <strain evidence="1 2">CBS 268.59</strain>
    </source>
</reference>
<dbReference type="OrthoDB" id="3200163at2759"/>
<accession>A0A8T9C6D3</accession>
<protein>
    <recommendedName>
        <fullName evidence="3">Fungal N-terminal domain-containing protein</fullName>
    </recommendedName>
</protein>